<dbReference type="EC" id="2.7.7.7" evidence="2"/>
<dbReference type="PANTHER" id="PTHR31511">
    <property type="entry name" value="PROTEIN CBG23764"/>
    <property type="match status" value="1"/>
</dbReference>
<evidence type="ECO:0000256" key="7">
    <source>
        <dbReference type="ARBA" id="ARBA00023125"/>
    </source>
</evidence>
<organism evidence="10 11">
    <name type="scientific">Exocentrus adspersus</name>
    <dbReference type="NCBI Taxonomy" id="1586481"/>
    <lineage>
        <taxon>Eukaryota</taxon>
        <taxon>Metazoa</taxon>
        <taxon>Ecdysozoa</taxon>
        <taxon>Arthropoda</taxon>
        <taxon>Hexapoda</taxon>
        <taxon>Insecta</taxon>
        <taxon>Pterygota</taxon>
        <taxon>Neoptera</taxon>
        <taxon>Endopterygota</taxon>
        <taxon>Coleoptera</taxon>
        <taxon>Polyphaga</taxon>
        <taxon>Cucujiformia</taxon>
        <taxon>Chrysomeloidea</taxon>
        <taxon>Cerambycidae</taxon>
        <taxon>Lamiinae</taxon>
        <taxon>Acanthocinini</taxon>
        <taxon>Exocentrus</taxon>
    </lineage>
</organism>
<sequence>MPDYNPNDPSNYLLYFDVNALYSWAMSQYLPYGGFKWVSEIENFDILSIPNDSHIGYMLEVDLSYPNHLHDSHKHLPSCPEHRTPPNSKLSKLMTTLHKKERYVLKVYVDLNARLRANSTNEFEKNLFKLMLNAVFGKTMENIHKYRIVKLLTSWEGRYGANHYIANPAFHSSTIFYDNLVSAEMRKTEILFDKPLYVGTCILDISNTCVADVCKLLYTDTDSLIYDIKCDDFYEIIKENLHKFDTSDFK</sequence>
<keyword evidence="6" id="KW-0239">DNA-directed DNA polymerase</keyword>
<comment type="caution">
    <text evidence="10">The sequence shown here is derived from an EMBL/GenBank/DDBJ whole genome shotgun (WGS) entry which is preliminary data.</text>
</comment>
<keyword evidence="5" id="KW-0235">DNA replication</keyword>
<reference evidence="10 11" key="1">
    <citation type="journal article" date="2023" name="Insect Mol. Biol.">
        <title>Genome sequencing provides insights into the evolution of gene families encoding plant cell wall-degrading enzymes in longhorned beetles.</title>
        <authorList>
            <person name="Shin N.R."/>
            <person name="Okamura Y."/>
            <person name="Kirsch R."/>
            <person name="Pauchet Y."/>
        </authorList>
    </citation>
    <scope>NUCLEOTIDE SEQUENCE [LARGE SCALE GENOMIC DNA]</scope>
    <source>
        <strain evidence="10">EAD_L_NR</strain>
    </source>
</reference>
<dbReference type="Pfam" id="PF03175">
    <property type="entry name" value="DNA_pol_B_2"/>
    <property type="match status" value="1"/>
</dbReference>
<dbReference type="GO" id="GO:0000166">
    <property type="term" value="F:nucleotide binding"/>
    <property type="evidence" value="ECO:0007669"/>
    <property type="project" value="InterPro"/>
</dbReference>
<keyword evidence="11" id="KW-1185">Reference proteome</keyword>
<dbReference type="GO" id="GO:0006260">
    <property type="term" value="P:DNA replication"/>
    <property type="evidence" value="ECO:0007669"/>
    <property type="project" value="UniProtKB-KW"/>
</dbReference>
<feature type="domain" description="DNA-directed DNA polymerase family B mitochondria/virus" evidence="9">
    <location>
        <begin position="94"/>
        <end position="215"/>
    </location>
</feature>
<evidence type="ECO:0000259" key="9">
    <source>
        <dbReference type="Pfam" id="PF03175"/>
    </source>
</evidence>
<keyword evidence="3" id="KW-0808">Transferase</keyword>
<accession>A0AAV8VE70</accession>
<protein>
    <recommendedName>
        <fullName evidence="2">DNA-directed DNA polymerase</fullName>
        <ecNumber evidence="2">2.7.7.7</ecNumber>
    </recommendedName>
</protein>
<dbReference type="InterPro" id="IPR043502">
    <property type="entry name" value="DNA/RNA_pol_sf"/>
</dbReference>
<evidence type="ECO:0000256" key="8">
    <source>
        <dbReference type="ARBA" id="ARBA00049244"/>
    </source>
</evidence>
<evidence type="ECO:0000256" key="6">
    <source>
        <dbReference type="ARBA" id="ARBA00022932"/>
    </source>
</evidence>
<dbReference type="PANTHER" id="PTHR31511:SF12">
    <property type="entry name" value="RHO TERMINATION FACTOR N-TERMINAL DOMAIN-CONTAINING PROTEIN"/>
    <property type="match status" value="1"/>
</dbReference>
<keyword evidence="4" id="KW-0548">Nucleotidyltransferase</keyword>
<gene>
    <name evidence="10" type="ORF">NQ315_017340</name>
</gene>
<dbReference type="SUPFAM" id="SSF56672">
    <property type="entry name" value="DNA/RNA polymerases"/>
    <property type="match status" value="1"/>
</dbReference>
<dbReference type="Proteomes" id="UP001159042">
    <property type="component" value="Unassembled WGS sequence"/>
</dbReference>
<name>A0AAV8VE70_9CUCU</name>
<evidence type="ECO:0000313" key="10">
    <source>
        <dbReference type="EMBL" id="KAJ8912307.1"/>
    </source>
</evidence>
<dbReference type="GO" id="GO:0003677">
    <property type="term" value="F:DNA binding"/>
    <property type="evidence" value="ECO:0007669"/>
    <property type="project" value="UniProtKB-KW"/>
</dbReference>
<keyword evidence="7" id="KW-0238">DNA-binding</keyword>
<evidence type="ECO:0000256" key="4">
    <source>
        <dbReference type="ARBA" id="ARBA00022695"/>
    </source>
</evidence>
<evidence type="ECO:0000313" key="11">
    <source>
        <dbReference type="Proteomes" id="UP001159042"/>
    </source>
</evidence>
<evidence type="ECO:0000256" key="1">
    <source>
        <dbReference type="ARBA" id="ARBA00005755"/>
    </source>
</evidence>
<evidence type="ECO:0000256" key="3">
    <source>
        <dbReference type="ARBA" id="ARBA00022679"/>
    </source>
</evidence>
<comment type="catalytic activity">
    <reaction evidence="8">
        <text>DNA(n) + a 2'-deoxyribonucleoside 5'-triphosphate = DNA(n+1) + diphosphate</text>
        <dbReference type="Rhea" id="RHEA:22508"/>
        <dbReference type="Rhea" id="RHEA-COMP:17339"/>
        <dbReference type="Rhea" id="RHEA-COMP:17340"/>
        <dbReference type="ChEBI" id="CHEBI:33019"/>
        <dbReference type="ChEBI" id="CHEBI:61560"/>
        <dbReference type="ChEBI" id="CHEBI:173112"/>
        <dbReference type="EC" id="2.7.7.7"/>
    </reaction>
</comment>
<dbReference type="AlphaFoldDB" id="A0AAV8VE70"/>
<proteinExistence type="inferred from homology"/>
<evidence type="ECO:0000256" key="5">
    <source>
        <dbReference type="ARBA" id="ARBA00022705"/>
    </source>
</evidence>
<evidence type="ECO:0000256" key="2">
    <source>
        <dbReference type="ARBA" id="ARBA00012417"/>
    </source>
</evidence>
<dbReference type="GO" id="GO:0003887">
    <property type="term" value="F:DNA-directed DNA polymerase activity"/>
    <property type="evidence" value="ECO:0007669"/>
    <property type="project" value="UniProtKB-KW"/>
</dbReference>
<comment type="similarity">
    <text evidence="1">Belongs to the DNA polymerase type-B family.</text>
</comment>
<dbReference type="InterPro" id="IPR004868">
    <property type="entry name" value="DNA-dir_DNA_pol_B_mt/vir"/>
</dbReference>
<dbReference type="EMBL" id="JANEYG010000134">
    <property type="protein sequence ID" value="KAJ8912307.1"/>
    <property type="molecule type" value="Genomic_DNA"/>
</dbReference>